<dbReference type="EMBL" id="JASNFN010000004">
    <property type="protein sequence ID" value="MDP5182173.1"/>
    <property type="molecule type" value="Genomic_DNA"/>
</dbReference>
<sequence length="350" mass="36528">MAISNFIPELWNAAVQMPFETALVFGQPSCVNREYEGQIRQMGDTVHVTSIADPTVRKYDKNTDLNTEDLADEDTSMVVDQGDYFSFRVNDVDQVQAAGNFQSPATARAGHRMAEQIDAFLSGIMVADATSKLGVESISKSSPGQAYDLLVELGVRLDKVDCPQAGRFVAVDPDFHGVLLRDDRFIRLDASGSSDGLRNGIVGRAAGFDILKSNKTPSGQRTVTDGATTSADKTVTSATANFTAGDVGSAISGTGIPAGTTIASVTSPTEVELSANATATGAGVTLTIGTAGSRKLVAGIPDATSLAVQITQTEALRAQNRFADVVRGLQVYGGKVFAPDGLAAVTAVIS</sequence>
<accession>A0ABT9I9B4</accession>
<keyword evidence="2" id="KW-1185">Reference proteome</keyword>
<dbReference type="Proteomes" id="UP001233673">
    <property type="component" value="Unassembled WGS sequence"/>
</dbReference>
<evidence type="ECO:0000313" key="2">
    <source>
        <dbReference type="Proteomes" id="UP001233673"/>
    </source>
</evidence>
<protein>
    <submittedName>
        <fullName evidence="1">P22 phage major capsid protein family protein</fullName>
    </submittedName>
</protein>
<evidence type="ECO:0000313" key="1">
    <source>
        <dbReference type="EMBL" id="MDP5182173.1"/>
    </source>
</evidence>
<proteinExistence type="predicted"/>
<comment type="caution">
    <text evidence="1">The sequence shown here is derived from an EMBL/GenBank/DDBJ whole genome shotgun (WGS) entry which is preliminary data.</text>
</comment>
<dbReference type="RefSeq" id="WP_305998875.1">
    <property type="nucleotide sequence ID" value="NZ_JASNFN010000004.1"/>
</dbReference>
<reference evidence="2" key="1">
    <citation type="submission" date="2023-05" db="EMBL/GenBank/DDBJ databases">
        <title>Draft genome of Pseudofrankia sp. BMG5.37.</title>
        <authorList>
            <person name="Gtari M."/>
            <person name="Ghodhbane F."/>
            <person name="Sbissi I."/>
        </authorList>
    </citation>
    <scope>NUCLEOTIDE SEQUENCE [LARGE SCALE GENOMIC DNA]</scope>
    <source>
        <strain evidence="2">BMG 814</strain>
    </source>
</reference>
<gene>
    <name evidence="1" type="ORF">QOZ88_05950</name>
</gene>
<organism evidence="1 2">
    <name type="scientific">Blastococcus carthaginiensis</name>
    <dbReference type="NCBI Taxonomy" id="3050034"/>
    <lineage>
        <taxon>Bacteria</taxon>
        <taxon>Bacillati</taxon>
        <taxon>Actinomycetota</taxon>
        <taxon>Actinomycetes</taxon>
        <taxon>Geodermatophilales</taxon>
        <taxon>Geodermatophilaceae</taxon>
        <taxon>Blastococcus</taxon>
    </lineage>
</organism>
<name>A0ABT9I9B4_9ACTN</name>